<gene>
    <name evidence="2" type="ORF">GNY06_09965</name>
</gene>
<dbReference type="AlphaFoldDB" id="A0A845PV26"/>
<accession>A0A845PV26</accession>
<evidence type="ECO:0000256" key="1">
    <source>
        <dbReference type="SAM" id="SignalP"/>
    </source>
</evidence>
<evidence type="ECO:0000313" key="2">
    <source>
        <dbReference type="EMBL" id="NAW51684.1"/>
    </source>
</evidence>
<dbReference type="EMBL" id="JAAABJ010000595">
    <property type="protein sequence ID" value="NAW51684.1"/>
    <property type="molecule type" value="Genomic_DNA"/>
</dbReference>
<comment type="caution">
    <text evidence="2">The sequence shown here is derived from an EMBL/GenBank/DDBJ whole genome shotgun (WGS) entry which is preliminary data.</text>
</comment>
<evidence type="ECO:0008006" key="4">
    <source>
        <dbReference type="Google" id="ProtNLM"/>
    </source>
</evidence>
<dbReference type="Proteomes" id="UP000553459">
    <property type="component" value="Unassembled WGS sequence"/>
</dbReference>
<protein>
    <recommendedName>
        <fullName evidence="4">DUF3575 domain-containing protein</fullName>
    </recommendedName>
</protein>
<keyword evidence="3" id="KW-1185">Reference proteome</keyword>
<proteinExistence type="predicted"/>
<evidence type="ECO:0000313" key="3">
    <source>
        <dbReference type="Proteomes" id="UP000553459"/>
    </source>
</evidence>
<keyword evidence="1" id="KW-0732">Signal</keyword>
<feature type="signal peptide" evidence="1">
    <location>
        <begin position="1"/>
        <end position="21"/>
    </location>
</feature>
<reference evidence="2 3" key="1">
    <citation type="submission" date="2019-11" db="EMBL/GenBank/DDBJ databases">
        <title>Characterization of Elizabethkingia argenteiflava sp. nov., isolated from inner surface of Soybean Pods.</title>
        <authorList>
            <person name="Mo S."/>
        </authorList>
    </citation>
    <scope>NUCLEOTIDE SEQUENCE [LARGE SCALE GENOMIC DNA]</scope>
    <source>
        <strain evidence="2 3">YB22</strain>
    </source>
</reference>
<feature type="chain" id="PRO_5032575241" description="DUF3575 domain-containing protein" evidence="1">
    <location>
        <begin position="22"/>
        <end position="160"/>
    </location>
</feature>
<name>A0A845PV26_9FLAO</name>
<sequence length="160" mass="17834">MKNIISLFCFFCLPLSVGLKAQYSLHPMLYAGYTYQNQSFGEVGGRLLFLKNDDILFRIGAVAAMGETHARLAIMPKAQLDVLLNFERGVDLYHSWYFLVGSETTPTYIAPKLGVSVLGLVDITGGYAFNYTGDLLQGKELKGFNFNLTFNFPLVILSKK</sequence>
<organism evidence="2 3">
    <name type="scientific">Elizabethkingia argenteiflava</name>
    <dbReference type="NCBI Taxonomy" id="2681556"/>
    <lineage>
        <taxon>Bacteria</taxon>
        <taxon>Pseudomonadati</taxon>
        <taxon>Bacteroidota</taxon>
        <taxon>Flavobacteriia</taxon>
        <taxon>Flavobacteriales</taxon>
        <taxon>Weeksellaceae</taxon>
        <taxon>Elizabethkingia</taxon>
    </lineage>
</organism>
<dbReference type="RefSeq" id="WP_166519950.1">
    <property type="nucleotide sequence ID" value="NZ_JAAABJ010000595.1"/>
</dbReference>